<dbReference type="EMBL" id="JBHUKS010000001">
    <property type="protein sequence ID" value="MFD2465852.1"/>
    <property type="molecule type" value="Genomic_DNA"/>
</dbReference>
<feature type="signal peptide" evidence="2">
    <location>
        <begin position="1"/>
        <end position="34"/>
    </location>
</feature>
<keyword evidence="2" id="KW-0732">Signal</keyword>
<dbReference type="Proteomes" id="UP001597483">
    <property type="component" value="Unassembled WGS sequence"/>
</dbReference>
<name>A0ABW5GY02_9PSEU</name>
<proteinExistence type="predicted"/>
<evidence type="ECO:0000313" key="4">
    <source>
        <dbReference type="Proteomes" id="UP001597483"/>
    </source>
</evidence>
<dbReference type="Pfam" id="PF12079">
    <property type="entry name" value="DUF3558"/>
    <property type="match status" value="1"/>
</dbReference>
<keyword evidence="4" id="KW-1185">Reference proteome</keyword>
<dbReference type="RefSeq" id="WP_378299262.1">
    <property type="nucleotide sequence ID" value="NZ_JBHUKS010000001.1"/>
</dbReference>
<feature type="chain" id="PRO_5045733433" evidence="2">
    <location>
        <begin position="35"/>
        <end position="182"/>
    </location>
</feature>
<evidence type="ECO:0000313" key="3">
    <source>
        <dbReference type="EMBL" id="MFD2465852.1"/>
    </source>
</evidence>
<feature type="region of interest" description="Disordered" evidence="1">
    <location>
        <begin position="34"/>
        <end position="60"/>
    </location>
</feature>
<protein>
    <submittedName>
        <fullName evidence="3">DUF3558 domain-containing protein</fullName>
    </submittedName>
</protein>
<sequence length="182" mass="18266">MADRFAARAALLSLAGLAAVSLVSCGRMPGISHAAPADGAPTPAPPPSSSSAPSLAKLDPCTLLSPQDRSSAGLTTQGKAKTIGEARACDWTVPSTFGLTITLDETNGLSNLDVSGGKRTKKDVGSHEALQVSGRRGTCAVLLDVGGAQSVQVDVNNANFADSALACSRASDVAGLVEPKLP</sequence>
<dbReference type="InterPro" id="IPR024520">
    <property type="entry name" value="DUF3558"/>
</dbReference>
<dbReference type="PROSITE" id="PS51257">
    <property type="entry name" value="PROKAR_LIPOPROTEIN"/>
    <property type="match status" value="1"/>
</dbReference>
<accession>A0ABW5GY02</accession>
<evidence type="ECO:0000256" key="2">
    <source>
        <dbReference type="SAM" id="SignalP"/>
    </source>
</evidence>
<comment type="caution">
    <text evidence="3">The sequence shown here is derived from an EMBL/GenBank/DDBJ whole genome shotgun (WGS) entry which is preliminary data.</text>
</comment>
<gene>
    <name evidence="3" type="ORF">ACFSVL_00525</name>
</gene>
<organism evidence="3 4">
    <name type="scientific">Amycolatopsis silviterrae</name>
    <dbReference type="NCBI Taxonomy" id="1656914"/>
    <lineage>
        <taxon>Bacteria</taxon>
        <taxon>Bacillati</taxon>
        <taxon>Actinomycetota</taxon>
        <taxon>Actinomycetes</taxon>
        <taxon>Pseudonocardiales</taxon>
        <taxon>Pseudonocardiaceae</taxon>
        <taxon>Amycolatopsis</taxon>
    </lineage>
</organism>
<evidence type="ECO:0000256" key="1">
    <source>
        <dbReference type="SAM" id="MobiDB-lite"/>
    </source>
</evidence>
<reference evidence="4" key="1">
    <citation type="journal article" date="2019" name="Int. J. Syst. Evol. Microbiol.">
        <title>The Global Catalogue of Microorganisms (GCM) 10K type strain sequencing project: providing services to taxonomists for standard genome sequencing and annotation.</title>
        <authorList>
            <consortium name="The Broad Institute Genomics Platform"/>
            <consortium name="The Broad Institute Genome Sequencing Center for Infectious Disease"/>
            <person name="Wu L."/>
            <person name="Ma J."/>
        </authorList>
    </citation>
    <scope>NUCLEOTIDE SEQUENCE [LARGE SCALE GENOMIC DNA]</scope>
    <source>
        <strain evidence="4">CGMCC 4.7641</strain>
    </source>
</reference>